<dbReference type="RefSeq" id="WP_150547850.1">
    <property type="nucleotide sequence ID" value="NZ_LR215729.2"/>
</dbReference>
<gene>
    <name evidence="1" type="ORF">PMYSY11_1250</name>
</gene>
<dbReference type="AlphaFoldDB" id="A0A653E0X0"/>
<name>A0A653E0X0_9PSED</name>
<organism evidence="1">
    <name type="scientific">Pseudomonas marincola</name>
    <dbReference type="NCBI Taxonomy" id="437900"/>
    <lineage>
        <taxon>Bacteria</taxon>
        <taxon>Pseudomonadati</taxon>
        <taxon>Pseudomonadota</taxon>
        <taxon>Gammaproteobacteria</taxon>
        <taxon>Pseudomonadales</taxon>
        <taxon>Pseudomonadaceae</taxon>
        <taxon>Pseudomonas</taxon>
    </lineage>
</organism>
<protein>
    <recommendedName>
        <fullName evidence="2">DUF924 domain-containing protein</fullName>
    </recommendedName>
</protein>
<proteinExistence type="predicted"/>
<dbReference type="Pfam" id="PF06041">
    <property type="entry name" value="DUF924"/>
    <property type="match status" value="1"/>
</dbReference>
<dbReference type="Gene3D" id="1.25.40.10">
    <property type="entry name" value="Tetratricopeptide repeat domain"/>
    <property type="match status" value="1"/>
</dbReference>
<evidence type="ECO:0008006" key="2">
    <source>
        <dbReference type="Google" id="ProtNLM"/>
    </source>
</evidence>
<dbReference type="SUPFAM" id="SSF48452">
    <property type="entry name" value="TPR-like"/>
    <property type="match status" value="1"/>
</dbReference>
<reference evidence="1" key="1">
    <citation type="submission" date="2019-02" db="EMBL/GenBank/DDBJ databases">
        <authorList>
            <consortium name="Genoscope - CEA"/>
            <person name="William W."/>
        </authorList>
    </citation>
    <scope>NUCLEOTIDE SEQUENCE [LARGE SCALE GENOMIC DNA]</scope>
    <source>
        <strain evidence="1">YSy11</strain>
    </source>
</reference>
<dbReference type="InterPro" id="IPR010323">
    <property type="entry name" value="DUF924"/>
</dbReference>
<evidence type="ECO:0000313" key="1">
    <source>
        <dbReference type="EMBL" id="VEV96297.1"/>
    </source>
</evidence>
<dbReference type="EMBL" id="LR215729">
    <property type="protein sequence ID" value="VEV96297.1"/>
    <property type="molecule type" value="Genomic_DNA"/>
</dbReference>
<accession>A0A653E0X0</accession>
<sequence length="202" mass="23117">MTAPWQPLHKWWFGADVQAAAHEIAAARGKLWFGKNVMQDNEARELFAPLVRDALAGQLNDWLTDPRGLLAVVLLLDQLPRMIYRNNPKSFAGDSQAQAMVRDGIEAGLDQQLQPIERVFIYLVLEHAEDPGQQRRAVAQFRRLLDEAGPADQQVFADYLDYAERHQRVIERFNRFPHRNTVLGRRSSGEEVAFLKEPGSRF</sequence>
<dbReference type="Gene3D" id="1.20.58.320">
    <property type="entry name" value="TPR-like"/>
    <property type="match status" value="1"/>
</dbReference>
<dbReference type="InterPro" id="IPR011990">
    <property type="entry name" value="TPR-like_helical_dom_sf"/>
</dbReference>